<name>A0A067T7D7_GALM3</name>
<evidence type="ECO:0000313" key="2">
    <source>
        <dbReference type="Proteomes" id="UP000027222"/>
    </source>
</evidence>
<dbReference type="EMBL" id="KL142374">
    <property type="protein sequence ID" value="KDR79031.1"/>
    <property type="molecule type" value="Genomic_DNA"/>
</dbReference>
<sequence length="105" mass="12005">MSLLPRQHTPPIPHPRTMASLAVTIRLGRKLARALSGSSLKVFLCSFFFIVQSCSWLLRPFFPRSSARPQQQRRRLAPHCLEQRCCNAPFPNFSIGYTTDTVYKV</sequence>
<dbReference type="AlphaFoldDB" id="A0A067T7D7"/>
<reference evidence="2" key="1">
    <citation type="journal article" date="2014" name="Proc. Natl. Acad. Sci. U.S.A.">
        <title>Extensive sampling of basidiomycete genomes demonstrates inadequacy of the white-rot/brown-rot paradigm for wood decay fungi.</title>
        <authorList>
            <person name="Riley R."/>
            <person name="Salamov A.A."/>
            <person name="Brown D.W."/>
            <person name="Nagy L.G."/>
            <person name="Floudas D."/>
            <person name="Held B.W."/>
            <person name="Levasseur A."/>
            <person name="Lombard V."/>
            <person name="Morin E."/>
            <person name="Otillar R."/>
            <person name="Lindquist E.A."/>
            <person name="Sun H."/>
            <person name="LaButti K.M."/>
            <person name="Schmutz J."/>
            <person name="Jabbour D."/>
            <person name="Luo H."/>
            <person name="Baker S.E."/>
            <person name="Pisabarro A.G."/>
            <person name="Walton J.D."/>
            <person name="Blanchette R.A."/>
            <person name="Henrissat B."/>
            <person name="Martin F."/>
            <person name="Cullen D."/>
            <person name="Hibbett D.S."/>
            <person name="Grigoriev I.V."/>
        </authorList>
    </citation>
    <scope>NUCLEOTIDE SEQUENCE [LARGE SCALE GENOMIC DNA]</scope>
    <source>
        <strain evidence="2">CBS 339.88</strain>
    </source>
</reference>
<gene>
    <name evidence="1" type="ORF">GALMADRAFT_1287946</name>
</gene>
<evidence type="ECO:0000313" key="1">
    <source>
        <dbReference type="EMBL" id="KDR79031.1"/>
    </source>
</evidence>
<keyword evidence="2" id="KW-1185">Reference proteome</keyword>
<dbReference type="HOGENOM" id="CLU_2236799_0_0_1"/>
<organism evidence="1 2">
    <name type="scientific">Galerina marginata (strain CBS 339.88)</name>
    <dbReference type="NCBI Taxonomy" id="685588"/>
    <lineage>
        <taxon>Eukaryota</taxon>
        <taxon>Fungi</taxon>
        <taxon>Dikarya</taxon>
        <taxon>Basidiomycota</taxon>
        <taxon>Agaricomycotina</taxon>
        <taxon>Agaricomycetes</taxon>
        <taxon>Agaricomycetidae</taxon>
        <taxon>Agaricales</taxon>
        <taxon>Agaricineae</taxon>
        <taxon>Strophariaceae</taxon>
        <taxon>Galerina</taxon>
    </lineage>
</organism>
<accession>A0A067T7D7</accession>
<proteinExistence type="predicted"/>
<dbReference type="Proteomes" id="UP000027222">
    <property type="component" value="Unassembled WGS sequence"/>
</dbReference>
<protein>
    <submittedName>
        <fullName evidence="1">Uncharacterized protein</fullName>
    </submittedName>
</protein>